<dbReference type="AlphaFoldDB" id="A0A2T0BCY6"/>
<evidence type="ECO:0000313" key="4">
    <source>
        <dbReference type="Proteomes" id="UP000239471"/>
    </source>
</evidence>
<name>A0A2T0BCY6_9CLOT</name>
<keyword evidence="1" id="KW-0472">Membrane</keyword>
<dbReference type="EMBL" id="PVXQ01000024">
    <property type="protein sequence ID" value="PRR81748.1"/>
    <property type="molecule type" value="Genomic_DNA"/>
</dbReference>
<feature type="domain" description="VanZ-like" evidence="2">
    <location>
        <begin position="2"/>
        <end position="123"/>
    </location>
</feature>
<keyword evidence="1" id="KW-0812">Transmembrane</keyword>
<keyword evidence="4" id="KW-1185">Reference proteome</keyword>
<reference evidence="3 4" key="1">
    <citation type="submission" date="2018-03" db="EMBL/GenBank/DDBJ databases">
        <title>Genome sequence of Clostridium vincentii DSM 10228.</title>
        <authorList>
            <person name="Poehlein A."/>
            <person name="Daniel R."/>
        </authorList>
    </citation>
    <scope>NUCLEOTIDE SEQUENCE [LARGE SCALE GENOMIC DNA]</scope>
    <source>
        <strain evidence="3 4">DSM 10228</strain>
    </source>
</reference>
<dbReference type="Proteomes" id="UP000239471">
    <property type="component" value="Unassembled WGS sequence"/>
</dbReference>
<dbReference type="InterPro" id="IPR006976">
    <property type="entry name" value="VanZ-like"/>
</dbReference>
<accession>A0A2T0BCY6</accession>
<dbReference type="InterPro" id="IPR016747">
    <property type="entry name" value="Phosphotransbutyrylase"/>
</dbReference>
<organism evidence="3 4">
    <name type="scientific">Clostridium vincentii</name>
    <dbReference type="NCBI Taxonomy" id="52704"/>
    <lineage>
        <taxon>Bacteria</taxon>
        <taxon>Bacillati</taxon>
        <taxon>Bacillota</taxon>
        <taxon>Clostridia</taxon>
        <taxon>Eubacteriales</taxon>
        <taxon>Clostridiaceae</taxon>
        <taxon>Clostridium</taxon>
    </lineage>
</organism>
<comment type="caution">
    <text evidence="3">The sequence shown here is derived from an EMBL/GenBank/DDBJ whole genome shotgun (WGS) entry which is preliminary data.</text>
</comment>
<gene>
    <name evidence="3" type="ORF">CLVI_22370</name>
</gene>
<sequence length="157" mass="18178">MSSNNRETSHAKSNKIVNFIESKLIQEDTIKAQKVREKELDYIVRKSAHAFIYIVLAFFVSGILFAFNKKGKNSIIYILFICLLYAVIDEYHQSFIANRTSSVGDVLIDFGGVLIGVTFFYLAYYQIYERYRRYAINKALKAPKYKHSHKLKASLSQ</sequence>
<keyword evidence="1" id="KW-1133">Transmembrane helix</keyword>
<evidence type="ECO:0000313" key="3">
    <source>
        <dbReference type="EMBL" id="PRR81748.1"/>
    </source>
</evidence>
<protein>
    <submittedName>
        <fullName evidence="3">VanZ like family protein</fullName>
    </submittedName>
</protein>
<proteinExistence type="predicted"/>
<dbReference type="Pfam" id="PF04892">
    <property type="entry name" value="VanZ"/>
    <property type="match status" value="1"/>
</dbReference>
<dbReference type="NCBIfam" id="NF037970">
    <property type="entry name" value="vanZ_1"/>
    <property type="match status" value="1"/>
</dbReference>
<feature type="transmembrane region" description="Helical" evidence="1">
    <location>
        <begin position="106"/>
        <end position="124"/>
    </location>
</feature>
<dbReference type="PIRSF" id="PIRSF019083">
    <property type="entry name" value="UCP019083_VanZ"/>
    <property type="match status" value="1"/>
</dbReference>
<evidence type="ECO:0000256" key="1">
    <source>
        <dbReference type="SAM" id="Phobius"/>
    </source>
</evidence>
<feature type="transmembrane region" description="Helical" evidence="1">
    <location>
        <begin position="74"/>
        <end position="94"/>
    </location>
</feature>
<feature type="transmembrane region" description="Helical" evidence="1">
    <location>
        <begin position="50"/>
        <end position="67"/>
    </location>
</feature>
<evidence type="ECO:0000259" key="2">
    <source>
        <dbReference type="Pfam" id="PF04892"/>
    </source>
</evidence>